<evidence type="ECO:0000313" key="2">
    <source>
        <dbReference type="Proteomes" id="UP000248790"/>
    </source>
</evidence>
<keyword evidence="2" id="KW-1185">Reference proteome</keyword>
<dbReference type="Proteomes" id="UP000248790">
    <property type="component" value="Unassembled WGS sequence"/>
</dbReference>
<evidence type="ECO:0000313" key="1">
    <source>
        <dbReference type="EMBL" id="RAJ91024.1"/>
    </source>
</evidence>
<dbReference type="OrthoDB" id="795005at2"/>
<dbReference type="EMBL" id="QLMC01000010">
    <property type="protein sequence ID" value="RAJ91024.1"/>
    <property type="molecule type" value="Genomic_DNA"/>
</dbReference>
<comment type="caution">
    <text evidence="1">The sequence shown here is derived from an EMBL/GenBank/DDBJ whole genome shotgun (WGS) entry which is preliminary data.</text>
</comment>
<reference evidence="1 2" key="1">
    <citation type="submission" date="2018-06" db="EMBL/GenBank/DDBJ databases">
        <title>Genomic Encyclopedia of Archaeal and Bacterial Type Strains, Phase II (KMG-II): from individual species to whole genera.</title>
        <authorList>
            <person name="Goeker M."/>
        </authorList>
    </citation>
    <scope>NUCLEOTIDE SEQUENCE [LARGE SCALE GENOMIC DNA]</scope>
    <source>
        <strain evidence="1 2">DSM 21851</strain>
    </source>
</reference>
<accession>A0A327WIX2</accession>
<dbReference type="RefSeq" id="WP_111631367.1">
    <property type="nucleotide sequence ID" value="NZ_QLMC01000010.1"/>
</dbReference>
<name>A0A327WIX2_LARAB</name>
<organism evidence="1 2">
    <name type="scientific">Larkinella arboricola</name>
    <dbReference type="NCBI Taxonomy" id="643671"/>
    <lineage>
        <taxon>Bacteria</taxon>
        <taxon>Pseudomonadati</taxon>
        <taxon>Bacteroidota</taxon>
        <taxon>Cytophagia</taxon>
        <taxon>Cytophagales</taxon>
        <taxon>Spirosomataceae</taxon>
        <taxon>Larkinella</taxon>
    </lineage>
</organism>
<protein>
    <submittedName>
        <fullName evidence="1">Uncharacterized protein</fullName>
    </submittedName>
</protein>
<gene>
    <name evidence="1" type="ORF">LX87_05365</name>
</gene>
<proteinExistence type="predicted"/>
<sequence length="78" mass="8619">MPSQGFFADILSDDNGINLHRFENVTWAFIAILVYLYKVSLITKGCELPELSDTLLALTGISSATYLVLKSKENDPPV</sequence>
<dbReference type="AlphaFoldDB" id="A0A327WIX2"/>